<organism evidence="2 3">
    <name type="scientific">Prorocentrum cordatum</name>
    <dbReference type="NCBI Taxonomy" id="2364126"/>
    <lineage>
        <taxon>Eukaryota</taxon>
        <taxon>Sar</taxon>
        <taxon>Alveolata</taxon>
        <taxon>Dinophyceae</taxon>
        <taxon>Prorocentrales</taxon>
        <taxon>Prorocentraceae</taxon>
        <taxon>Prorocentrum</taxon>
    </lineage>
</organism>
<feature type="region of interest" description="Disordered" evidence="1">
    <location>
        <begin position="38"/>
        <end position="121"/>
    </location>
</feature>
<gene>
    <name evidence="2" type="ORF">PCOR1329_LOCUS45432</name>
</gene>
<evidence type="ECO:0000256" key="1">
    <source>
        <dbReference type="SAM" id="MobiDB-lite"/>
    </source>
</evidence>
<name>A0ABN9U626_9DINO</name>
<keyword evidence="3" id="KW-1185">Reference proteome</keyword>
<evidence type="ECO:0000313" key="2">
    <source>
        <dbReference type="EMBL" id="CAK0854268.1"/>
    </source>
</evidence>
<dbReference type="EMBL" id="CAUYUJ010015463">
    <property type="protein sequence ID" value="CAK0854268.1"/>
    <property type="molecule type" value="Genomic_DNA"/>
</dbReference>
<protein>
    <submittedName>
        <fullName evidence="2">Uncharacterized protein</fullName>
    </submittedName>
</protein>
<accession>A0ABN9U626</accession>
<evidence type="ECO:0000313" key="3">
    <source>
        <dbReference type="Proteomes" id="UP001189429"/>
    </source>
</evidence>
<reference evidence="2" key="1">
    <citation type="submission" date="2023-10" db="EMBL/GenBank/DDBJ databases">
        <authorList>
            <person name="Chen Y."/>
            <person name="Shah S."/>
            <person name="Dougan E. K."/>
            <person name="Thang M."/>
            <person name="Chan C."/>
        </authorList>
    </citation>
    <scope>NUCLEOTIDE SEQUENCE [LARGE SCALE GENOMIC DNA]</scope>
</reference>
<comment type="caution">
    <text evidence="2">The sequence shown here is derived from an EMBL/GenBank/DDBJ whole genome shotgun (WGS) entry which is preliminary data.</text>
</comment>
<sequence>QVKRAGETTWRWFAKDAAIDVYEGDCFAVCLELKQAPRRAARERSNWGPPGGTRRAPRDSCVWGPGPRQESSGLRTEASAASMRPFFRGDKTHRHNESSIPPQKMGKNVGSGGGDEKTQKI</sequence>
<dbReference type="Proteomes" id="UP001189429">
    <property type="component" value="Unassembled WGS sequence"/>
</dbReference>
<proteinExistence type="predicted"/>
<feature type="non-terminal residue" evidence="2">
    <location>
        <position position="1"/>
    </location>
</feature>